<dbReference type="PROSITE" id="PS50082">
    <property type="entry name" value="WD_REPEATS_2"/>
    <property type="match status" value="1"/>
</dbReference>
<keyword evidence="3" id="KW-1185">Reference proteome</keyword>
<dbReference type="Proteomes" id="UP000267096">
    <property type="component" value="Unassembled WGS sequence"/>
</dbReference>
<dbReference type="SUPFAM" id="SSF50978">
    <property type="entry name" value="WD40 repeat-like"/>
    <property type="match status" value="1"/>
</dbReference>
<sequence length="250" mass="28709">MASVWDLSFCRNFYSCVSASSDGTIKLWSIGQQCCISSHKCHSEGVWALQADSSFSYVYSGGRDKQVFRTAINDFKSSQLMFVEDAPIQRLQLTDVDRPRSMWAATWNSSIKRWQLPSEGQLSVNIVDDDSCYEDMVPFVYEPDLIIPDTDDNVAVWDVLKGRKVSDHGRRPMEEVIKDNFKKVFVPSWFTVDLKSGMLQITLDESDFFSAWVSAKDAGFPERQTDTKSLFSGQYTCCYHFKRVIFLRRD</sequence>
<dbReference type="GO" id="GO:0043130">
    <property type="term" value="F:ubiquitin binding"/>
    <property type="evidence" value="ECO:0007669"/>
    <property type="project" value="TreeGrafter"/>
</dbReference>
<accession>A0A0M3KE88</accession>
<dbReference type="InterPro" id="IPR036322">
    <property type="entry name" value="WD40_repeat_dom_sf"/>
</dbReference>
<reference evidence="2 3" key="2">
    <citation type="submission" date="2018-11" db="EMBL/GenBank/DDBJ databases">
        <authorList>
            <consortium name="Pathogen Informatics"/>
        </authorList>
    </citation>
    <scope>NUCLEOTIDE SEQUENCE [LARGE SCALE GENOMIC DNA]</scope>
</reference>
<dbReference type="InterPro" id="IPR001680">
    <property type="entry name" value="WD40_rpt"/>
</dbReference>
<dbReference type="PANTHER" id="PTHR19862">
    <property type="entry name" value="WD REPEAT-CONTAINING PROTEIN 48"/>
    <property type="match status" value="1"/>
</dbReference>
<reference evidence="4" key="1">
    <citation type="submission" date="2017-02" db="UniProtKB">
        <authorList>
            <consortium name="WormBaseParasite"/>
        </authorList>
    </citation>
    <scope>IDENTIFICATION</scope>
</reference>
<gene>
    <name evidence="2" type="ORF">ASIM_LOCUS18686</name>
</gene>
<proteinExistence type="predicted"/>
<evidence type="ECO:0000256" key="1">
    <source>
        <dbReference type="PROSITE-ProRule" id="PRU00221"/>
    </source>
</evidence>
<keyword evidence="1" id="KW-0853">WD repeat</keyword>
<dbReference type="OrthoDB" id="2421129at2759"/>
<dbReference type="AlphaFoldDB" id="A0A0M3KE88"/>
<organism evidence="4">
    <name type="scientific">Anisakis simplex</name>
    <name type="common">Herring worm</name>
    <dbReference type="NCBI Taxonomy" id="6269"/>
    <lineage>
        <taxon>Eukaryota</taxon>
        <taxon>Metazoa</taxon>
        <taxon>Ecdysozoa</taxon>
        <taxon>Nematoda</taxon>
        <taxon>Chromadorea</taxon>
        <taxon>Rhabditida</taxon>
        <taxon>Spirurina</taxon>
        <taxon>Ascaridomorpha</taxon>
        <taxon>Ascaridoidea</taxon>
        <taxon>Anisakidae</taxon>
        <taxon>Anisakis</taxon>
        <taxon>Anisakis simplex complex</taxon>
    </lineage>
</organism>
<dbReference type="InterPro" id="IPR051246">
    <property type="entry name" value="WDR48"/>
</dbReference>
<dbReference type="InterPro" id="IPR015943">
    <property type="entry name" value="WD40/YVTN_repeat-like_dom_sf"/>
</dbReference>
<dbReference type="WBParaSite" id="ASIM_0001929301-mRNA-1">
    <property type="protein sequence ID" value="ASIM_0001929301-mRNA-1"/>
    <property type="gene ID" value="ASIM_0001929301"/>
</dbReference>
<evidence type="ECO:0000313" key="3">
    <source>
        <dbReference type="Proteomes" id="UP000267096"/>
    </source>
</evidence>
<dbReference type="GO" id="GO:0000724">
    <property type="term" value="P:double-strand break repair via homologous recombination"/>
    <property type="evidence" value="ECO:0007669"/>
    <property type="project" value="TreeGrafter"/>
</dbReference>
<feature type="repeat" description="WD" evidence="1">
    <location>
        <begin position="1"/>
        <end position="30"/>
    </location>
</feature>
<protein>
    <submittedName>
        <fullName evidence="4">WD_REPEATS_REGION domain-containing protein</fullName>
    </submittedName>
</protein>
<name>A0A0M3KE88_ANISI</name>
<evidence type="ECO:0000313" key="2">
    <source>
        <dbReference type="EMBL" id="VDK65839.1"/>
    </source>
</evidence>
<dbReference type="Gene3D" id="2.130.10.10">
    <property type="entry name" value="YVTN repeat-like/Quinoprotein amine dehydrogenase"/>
    <property type="match status" value="1"/>
</dbReference>
<dbReference type="PANTHER" id="PTHR19862:SF14">
    <property type="entry name" value="WD REPEAT-CONTAINING PROTEIN 48"/>
    <property type="match status" value="1"/>
</dbReference>
<evidence type="ECO:0000313" key="4">
    <source>
        <dbReference type="WBParaSite" id="ASIM_0001929301-mRNA-1"/>
    </source>
</evidence>
<dbReference type="EMBL" id="UYRR01035921">
    <property type="protein sequence ID" value="VDK65839.1"/>
    <property type="molecule type" value="Genomic_DNA"/>
</dbReference>